<feature type="transmembrane region" description="Helical" evidence="2">
    <location>
        <begin position="16"/>
        <end position="36"/>
    </location>
</feature>
<feature type="domain" description="Thioredoxin" evidence="3">
    <location>
        <begin position="128"/>
        <end position="265"/>
    </location>
</feature>
<protein>
    <submittedName>
        <fullName evidence="4">TlpA family protein disulfide reductase</fullName>
    </submittedName>
</protein>
<keyword evidence="5" id="KW-1185">Reference proteome</keyword>
<dbReference type="InterPro" id="IPR013766">
    <property type="entry name" value="Thioredoxin_domain"/>
</dbReference>
<dbReference type="InterPro" id="IPR000866">
    <property type="entry name" value="AhpC/TSA"/>
</dbReference>
<dbReference type="GO" id="GO:0015036">
    <property type="term" value="F:disulfide oxidoreductase activity"/>
    <property type="evidence" value="ECO:0007669"/>
    <property type="project" value="UniProtKB-ARBA"/>
</dbReference>
<dbReference type="InterPro" id="IPR050553">
    <property type="entry name" value="Thioredoxin_ResA/DsbE_sf"/>
</dbReference>
<dbReference type="Proteomes" id="UP001155220">
    <property type="component" value="Unassembled WGS sequence"/>
</dbReference>
<sequence>MTAISLGPLVFAGDRLAAILAIVAFLVIAAIVAGRVDPRIGNWSLAVVVVGFVAARLGHVAANWESFADEPLRILSVQEGGFSWIAAIAAAALYTLYACRGAKLRAWSFGTLAIAFVIWNTAWQLTATTSAVAAPMAAFATLDGGEARLSDFEGKPVVLNLWASWCPPCRREMPMMAQMAKERGDAFFVFANQGEGADTVRRYLEQTGVQIDNVLLDQANSFARHYSVAGYPATLFLDETGTLRTMHFGEISREILASTLSDIAQKDD</sequence>
<dbReference type="RefSeq" id="WP_253963934.1">
    <property type="nucleotide sequence ID" value="NZ_JALHBS010000043.1"/>
</dbReference>
<feature type="transmembrane region" description="Helical" evidence="2">
    <location>
        <begin position="82"/>
        <end position="99"/>
    </location>
</feature>
<reference evidence="4" key="1">
    <citation type="submission" date="2022-03" db="EMBL/GenBank/DDBJ databases">
        <title>Aurantimonas Liuensis sp. Nov., isolated from the hadal seawater of the Mariana Trench.</title>
        <authorList>
            <person name="Liu R."/>
        </authorList>
    </citation>
    <scope>NUCLEOTIDE SEQUENCE</scope>
    <source>
        <strain evidence="4">LRZ36</strain>
    </source>
</reference>
<dbReference type="Pfam" id="PF01790">
    <property type="entry name" value="LGT"/>
    <property type="match status" value="1"/>
</dbReference>
<keyword evidence="2" id="KW-0472">Membrane</keyword>
<name>A0A9X2H7H4_9HYPH</name>
<comment type="caution">
    <text evidence="4">The sequence shown here is derived from an EMBL/GenBank/DDBJ whole genome shotgun (WGS) entry which is preliminary data.</text>
</comment>
<evidence type="ECO:0000256" key="2">
    <source>
        <dbReference type="SAM" id="Phobius"/>
    </source>
</evidence>
<keyword evidence="2" id="KW-1133">Transmembrane helix</keyword>
<dbReference type="Pfam" id="PF00578">
    <property type="entry name" value="AhpC-TSA"/>
    <property type="match status" value="1"/>
</dbReference>
<organism evidence="4 5">
    <name type="scientific">Aurantimonas marianensis</name>
    <dbReference type="NCBI Taxonomy" id="2920428"/>
    <lineage>
        <taxon>Bacteria</taxon>
        <taxon>Pseudomonadati</taxon>
        <taxon>Pseudomonadota</taxon>
        <taxon>Alphaproteobacteria</taxon>
        <taxon>Hyphomicrobiales</taxon>
        <taxon>Aurantimonadaceae</taxon>
        <taxon>Aurantimonas</taxon>
    </lineage>
</organism>
<dbReference type="GO" id="GO:0016209">
    <property type="term" value="F:antioxidant activity"/>
    <property type="evidence" value="ECO:0007669"/>
    <property type="project" value="InterPro"/>
</dbReference>
<dbReference type="PROSITE" id="PS51352">
    <property type="entry name" value="THIOREDOXIN_2"/>
    <property type="match status" value="1"/>
</dbReference>
<dbReference type="SUPFAM" id="SSF52833">
    <property type="entry name" value="Thioredoxin-like"/>
    <property type="match status" value="1"/>
</dbReference>
<dbReference type="CDD" id="cd02966">
    <property type="entry name" value="TlpA_like_family"/>
    <property type="match status" value="1"/>
</dbReference>
<dbReference type="GO" id="GO:0008961">
    <property type="term" value="F:phosphatidylglycerol-prolipoprotein diacylglyceryl transferase activity"/>
    <property type="evidence" value="ECO:0007669"/>
    <property type="project" value="InterPro"/>
</dbReference>
<evidence type="ECO:0000259" key="3">
    <source>
        <dbReference type="PROSITE" id="PS51352"/>
    </source>
</evidence>
<dbReference type="PANTHER" id="PTHR42852:SF18">
    <property type="entry name" value="CHROMOSOME UNDETERMINED SCAFFOLD_47, WHOLE GENOME SHOTGUN SEQUENCE"/>
    <property type="match status" value="1"/>
</dbReference>
<gene>
    <name evidence="4" type="ORF">MJ956_07875</name>
</gene>
<accession>A0A9X2H7H4</accession>
<evidence type="ECO:0000313" key="5">
    <source>
        <dbReference type="Proteomes" id="UP001155220"/>
    </source>
</evidence>
<feature type="transmembrane region" description="Helical" evidence="2">
    <location>
        <begin position="43"/>
        <end position="62"/>
    </location>
</feature>
<evidence type="ECO:0000313" key="4">
    <source>
        <dbReference type="EMBL" id="MCP3055070.1"/>
    </source>
</evidence>
<keyword evidence="2" id="KW-0812">Transmembrane</keyword>
<evidence type="ECO:0000256" key="1">
    <source>
        <dbReference type="ARBA" id="ARBA00023284"/>
    </source>
</evidence>
<feature type="transmembrane region" description="Helical" evidence="2">
    <location>
        <begin position="106"/>
        <end position="125"/>
    </location>
</feature>
<dbReference type="Gene3D" id="3.40.30.10">
    <property type="entry name" value="Glutaredoxin"/>
    <property type="match status" value="1"/>
</dbReference>
<dbReference type="GO" id="GO:0005886">
    <property type="term" value="C:plasma membrane"/>
    <property type="evidence" value="ECO:0007669"/>
    <property type="project" value="InterPro"/>
</dbReference>
<proteinExistence type="predicted"/>
<dbReference type="PROSITE" id="PS00194">
    <property type="entry name" value="THIOREDOXIN_1"/>
    <property type="match status" value="1"/>
</dbReference>
<dbReference type="InterPro" id="IPR036249">
    <property type="entry name" value="Thioredoxin-like_sf"/>
</dbReference>
<dbReference type="InterPro" id="IPR001640">
    <property type="entry name" value="Lgt"/>
</dbReference>
<dbReference type="InterPro" id="IPR017937">
    <property type="entry name" value="Thioredoxin_CS"/>
</dbReference>
<dbReference type="AlphaFoldDB" id="A0A9X2H7H4"/>
<dbReference type="PANTHER" id="PTHR42852">
    <property type="entry name" value="THIOL:DISULFIDE INTERCHANGE PROTEIN DSBE"/>
    <property type="match status" value="1"/>
</dbReference>
<dbReference type="EMBL" id="JALHBS010000043">
    <property type="protein sequence ID" value="MCP3055070.1"/>
    <property type="molecule type" value="Genomic_DNA"/>
</dbReference>
<dbReference type="GO" id="GO:0042158">
    <property type="term" value="P:lipoprotein biosynthetic process"/>
    <property type="evidence" value="ECO:0007669"/>
    <property type="project" value="InterPro"/>
</dbReference>
<keyword evidence="1" id="KW-0676">Redox-active center</keyword>